<dbReference type="GO" id="GO:0005634">
    <property type="term" value="C:nucleus"/>
    <property type="evidence" value="ECO:0007669"/>
    <property type="project" value="InterPro"/>
</dbReference>
<proteinExistence type="predicted"/>
<keyword evidence="1" id="KW-0472">Membrane</keyword>
<sequence length="370" mass="43664">MIKMIKQLNSQSIGYGEHQIECSDQEIIPDYIPQNLINYLESQSNKTQSLQLCQPISKDDLQLIEQNIYNIIHVQDFVTNQECSEFQNQEISQLNRKQQLILKYSKIFIKLNNFNYPLQNSLILQLQFPNYLRISLQIFKKVTQTTQLSNNIIQFIINYAQNKQLEQPYVELSSKIIKLCQEFDNLDQFQLVNQENLLSRQPSDEPNLQNTIWTRQQMIQCLILYTIVKCELLIFNQKTKISFNYEQNIANVSKHINMCTYDYSWSENCLGNIRDYHPKLAKKLNKRYQTVRNLEETAYDKETSTAIFNYTQSLLGYFHHHYSYSQMQLNQDVKNKIKSILNGKITDCDLSLVIIVANAIMFVQILYALK</sequence>
<keyword evidence="3" id="KW-1185">Reference proteome</keyword>
<comment type="caution">
    <text evidence="2">The sequence shown here is derived from an EMBL/GenBank/DDBJ whole genome shotgun (WGS) entry which is preliminary data.</text>
</comment>
<name>A0A8S1JSY5_PARPR</name>
<evidence type="ECO:0000313" key="2">
    <source>
        <dbReference type="EMBL" id="CAD8045291.1"/>
    </source>
</evidence>
<protein>
    <submittedName>
        <fullName evidence="2">Uncharacterized protein</fullName>
    </submittedName>
</protein>
<dbReference type="AlphaFoldDB" id="A0A8S1JSY5"/>
<feature type="transmembrane region" description="Helical" evidence="1">
    <location>
        <begin position="350"/>
        <end position="369"/>
    </location>
</feature>
<organism evidence="2 3">
    <name type="scientific">Paramecium primaurelia</name>
    <dbReference type="NCBI Taxonomy" id="5886"/>
    <lineage>
        <taxon>Eukaryota</taxon>
        <taxon>Sar</taxon>
        <taxon>Alveolata</taxon>
        <taxon>Ciliophora</taxon>
        <taxon>Intramacronucleata</taxon>
        <taxon>Oligohymenophorea</taxon>
        <taxon>Peniculida</taxon>
        <taxon>Parameciidae</taxon>
        <taxon>Paramecium</taxon>
    </lineage>
</organism>
<accession>A0A8S1JSY5</accession>
<keyword evidence="1" id="KW-1133">Transmembrane helix</keyword>
<reference evidence="2" key="1">
    <citation type="submission" date="2021-01" db="EMBL/GenBank/DDBJ databases">
        <authorList>
            <consortium name="Genoscope - CEA"/>
            <person name="William W."/>
        </authorList>
    </citation>
    <scope>NUCLEOTIDE SEQUENCE</scope>
</reference>
<evidence type="ECO:0000256" key="1">
    <source>
        <dbReference type="SAM" id="Phobius"/>
    </source>
</evidence>
<dbReference type="OMA" id="YSWSENC"/>
<dbReference type="Pfam" id="PF04636">
    <property type="entry name" value="PA26"/>
    <property type="match status" value="1"/>
</dbReference>
<dbReference type="GO" id="GO:1901031">
    <property type="term" value="P:regulation of response to reactive oxygen species"/>
    <property type="evidence" value="ECO:0007669"/>
    <property type="project" value="InterPro"/>
</dbReference>
<dbReference type="EMBL" id="CAJJDM010000006">
    <property type="protein sequence ID" value="CAD8045291.1"/>
    <property type="molecule type" value="Genomic_DNA"/>
</dbReference>
<keyword evidence="1" id="KW-0812">Transmembrane</keyword>
<dbReference type="Proteomes" id="UP000688137">
    <property type="component" value="Unassembled WGS sequence"/>
</dbReference>
<evidence type="ECO:0000313" key="3">
    <source>
        <dbReference type="Proteomes" id="UP000688137"/>
    </source>
</evidence>
<dbReference type="InterPro" id="IPR006730">
    <property type="entry name" value="Sestrin"/>
</dbReference>
<gene>
    <name evidence="2" type="ORF">PPRIM_AZ9-3.1.T0090318</name>
</gene>